<comment type="catalytic activity">
    <reaction evidence="23">
        <text>leukotriene B4 + NADP(+) = 12-oxo-leukotriene B4 + NADPH + H(+)</text>
        <dbReference type="Rhea" id="RHEA:50608"/>
        <dbReference type="ChEBI" id="CHEBI:15378"/>
        <dbReference type="ChEBI" id="CHEBI:57461"/>
        <dbReference type="ChEBI" id="CHEBI:57783"/>
        <dbReference type="ChEBI" id="CHEBI:58349"/>
        <dbReference type="ChEBI" id="CHEBI:133309"/>
    </reaction>
    <physiologicalReaction direction="left-to-right" evidence="23">
        <dbReference type="Rhea" id="RHEA:50609"/>
    </physiologicalReaction>
</comment>
<dbReference type="PANTHER" id="PTHR43205:SF7">
    <property type="entry name" value="PROSTAGLANDIN REDUCTASE 1"/>
    <property type="match status" value="1"/>
</dbReference>
<dbReference type="Pfam" id="PF16884">
    <property type="entry name" value="ADH_N_2"/>
    <property type="match status" value="1"/>
</dbReference>
<evidence type="ECO:0000256" key="1">
    <source>
        <dbReference type="ARBA" id="ARBA00004496"/>
    </source>
</evidence>
<comment type="catalytic activity">
    <reaction evidence="24">
        <text>13,14-dihydro-15-oxo-prostaglandin F1alpha + NADP(+) = 15-oxoprostaglandin F1alpha + NADPH + H(+)</text>
        <dbReference type="Rhea" id="RHEA:50592"/>
        <dbReference type="ChEBI" id="CHEBI:15378"/>
        <dbReference type="ChEBI" id="CHEBI:57783"/>
        <dbReference type="ChEBI" id="CHEBI:58349"/>
        <dbReference type="ChEBI" id="CHEBI:79072"/>
        <dbReference type="ChEBI" id="CHEBI:133411"/>
    </reaction>
    <physiologicalReaction direction="right-to-left" evidence="24">
        <dbReference type="Rhea" id="RHEA:50594"/>
    </physiologicalReaction>
</comment>
<comment type="subunit">
    <text evidence="3">Monomer or homodimer.</text>
</comment>
<comment type="catalytic activity">
    <reaction evidence="22">
        <text>pentan-2-one + NADP(+) = (E)-pent-3-en-2-one + NADPH + H(+)</text>
        <dbReference type="Rhea" id="RHEA:50788"/>
        <dbReference type="ChEBI" id="CHEBI:15378"/>
        <dbReference type="ChEBI" id="CHEBI:16472"/>
        <dbReference type="ChEBI" id="CHEBI:57783"/>
        <dbReference type="ChEBI" id="CHEBI:58349"/>
        <dbReference type="ChEBI" id="CHEBI:145276"/>
    </reaction>
    <physiologicalReaction direction="right-to-left" evidence="22">
        <dbReference type="Rhea" id="RHEA:50790"/>
    </physiologicalReaction>
</comment>
<evidence type="ECO:0000256" key="2">
    <source>
        <dbReference type="ARBA" id="ARBA00010460"/>
    </source>
</evidence>
<dbReference type="PANTHER" id="PTHR43205">
    <property type="entry name" value="PROSTAGLANDIN REDUCTASE"/>
    <property type="match status" value="1"/>
</dbReference>
<evidence type="ECO:0000256" key="14">
    <source>
        <dbReference type="ARBA" id="ARBA00023098"/>
    </source>
</evidence>
<comment type="catalytic activity">
    <reaction evidence="30">
        <text>6-trans-leukotriene B4 + NADP(+) = 12-oxo-(5S)-hydroxy-(6E,8E,10E,14Z)-eicosatetraenoate + NADPH + H(+)</text>
        <dbReference type="Rhea" id="RHEA:51204"/>
        <dbReference type="ChEBI" id="CHEBI:15378"/>
        <dbReference type="ChEBI" id="CHEBI:57783"/>
        <dbReference type="ChEBI" id="CHEBI:58349"/>
        <dbReference type="ChEBI" id="CHEBI:90723"/>
        <dbReference type="ChEBI" id="CHEBI:133974"/>
    </reaction>
    <physiologicalReaction direction="left-to-right" evidence="30">
        <dbReference type="Rhea" id="RHEA:51205"/>
    </physiologicalReaction>
</comment>
<evidence type="ECO:0000256" key="30">
    <source>
        <dbReference type="ARBA" id="ARBA00048953"/>
    </source>
</evidence>
<evidence type="ECO:0000256" key="16">
    <source>
        <dbReference type="ARBA" id="ARBA00031851"/>
    </source>
</evidence>
<comment type="catalytic activity">
    <reaction evidence="33">
        <text>an n-alkanal + NADP(+) = an alk-2-enal + NADPH + H(+)</text>
        <dbReference type="Rhea" id="RHEA:13737"/>
        <dbReference type="ChEBI" id="CHEBI:12834"/>
        <dbReference type="ChEBI" id="CHEBI:13757"/>
        <dbReference type="ChEBI" id="CHEBI:15378"/>
        <dbReference type="ChEBI" id="CHEBI:57783"/>
        <dbReference type="ChEBI" id="CHEBI:58349"/>
        <dbReference type="EC" id="1.3.1.74"/>
    </reaction>
    <physiologicalReaction direction="right-to-left" evidence="33">
        <dbReference type="Rhea" id="RHEA:13739"/>
    </physiologicalReaction>
</comment>
<dbReference type="InterPro" id="IPR011032">
    <property type="entry name" value="GroES-like_sf"/>
</dbReference>
<dbReference type="AlphaFoldDB" id="A0AAJ7UM84"/>
<keyword evidence="9" id="KW-0597">Phosphoprotein</keyword>
<dbReference type="InterPro" id="IPR014190">
    <property type="entry name" value="PTGR1"/>
</dbReference>
<evidence type="ECO:0000256" key="4">
    <source>
        <dbReference type="ARBA" id="ARBA00011981"/>
    </source>
</evidence>
<organism evidence="36 37">
    <name type="scientific">Petromyzon marinus</name>
    <name type="common">Sea lamprey</name>
    <dbReference type="NCBI Taxonomy" id="7757"/>
    <lineage>
        <taxon>Eukaryota</taxon>
        <taxon>Metazoa</taxon>
        <taxon>Chordata</taxon>
        <taxon>Craniata</taxon>
        <taxon>Vertebrata</taxon>
        <taxon>Cyclostomata</taxon>
        <taxon>Hyperoartia</taxon>
        <taxon>Petromyzontiformes</taxon>
        <taxon>Petromyzontidae</taxon>
        <taxon>Petromyzon</taxon>
    </lineage>
</organism>
<evidence type="ECO:0000256" key="29">
    <source>
        <dbReference type="ARBA" id="ARBA00048591"/>
    </source>
</evidence>
<dbReference type="InterPro" id="IPR013149">
    <property type="entry name" value="ADH-like_C"/>
</dbReference>
<evidence type="ECO:0000256" key="22">
    <source>
        <dbReference type="ARBA" id="ARBA00047742"/>
    </source>
</evidence>
<comment type="catalytic activity">
    <reaction evidence="20">
        <text>octanal + NADP(+) = (2E)-octenal + NADPH + H(+)</text>
        <dbReference type="Rhea" id="RHEA:50780"/>
        <dbReference type="ChEBI" id="CHEBI:15378"/>
        <dbReference type="ChEBI" id="CHEBI:17935"/>
        <dbReference type="ChEBI" id="CHEBI:57783"/>
        <dbReference type="ChEBI" id="CHEBI:58349"/>
        <dbReference type="ChEBI" id="CHEBI:61748"/>
    </reaction>
    <physiologicalReaction direction="right-to-left" evidence="20">
        <dbReference type="Rhea" id="RHEA:50782"/>
    </physiologicalReaction>
</comment>
<evidence type="ECO:0000256" key="19">
    <source>
        <dbReference type="ARBA" id="ARBA00033119"/>
    </source>
</evidence>
<comment type="catalytic activity">
    <reaction evidence="32">
        <text>13,14-dihydro-15-oxo-prostaglandin E1 + NADP(+) = 15-oxoprostaglandin E1 + NADPH + H(+)</text>
        <dbReference type="Rhea" id="RHEA:50584"/>
        <dbReference type="ChEBI" id="CHEBI:15378"/>
        <dbReference type="ChEBI" id="CHEBI:57401"/>
        <dbReference type="ChEBI" id="CHEBI:57783"/>
        <dbReference type="ChEBI" id="CHEBI:58349"/>
        <dbReference type="ChEBI" id="CHEBI:133408"/>
    </reaction>
    <physiologicalReaction direction="right-to-left" evidence="32">
        <dbReference type="Rhea" id="RHEA:50586"/>
    </physiologicalReaction>
</comment>
<comment type="similarity">
    <text evidence="2">Belongs to the NADP-dependent oxidoreductase L4BD family.</text>
</comment>
<dbReference type="EC" id="1.3.1.74" evidence="5"/>
<evidence type="ECO:0000256" key="24">
    <source>
        <dbReference type="ARBA" id="ARBA00047878"/>
    </source>
</evidence>
<dbReference type="Gene3D" id="3.90.180.10">
    <property type="entry name" value="Medium-chain alcohol dehydrogenases, catalytic domain"/>
    <property type="match status" value="1"/>
</dbReference>
<keyword evidence="11" id="KW-0521">NADP</keyword>
<evidence type="ECO:0000256" key="34">
    <source>
        <dbReference type="ARBA" id="ARBA00049368"/>
    </source>
</evidence>
<dbReference type="CTD" id="22949"/>
<comment type="catalytic activity">
    <reaction evidence="26">
        <text>nonan-2-one + NADP(+) = (3E)-nonen-2-one + NADPH + H(+)</text>
        <dbReference type="Rhea" id="RHEA:50616"/>
        <dbReference type="ChEBI" id="CHEBI:15378"/>
        <dbReference type="ChEBI" id="CHEBI:57783"/>
        <dbReference type="ChEBI" id="CHEBI:58349"/>
        <dbReference type="ChEBI" id="CHEBI:77927"/>
        <dbReference type="ChEBI" id="CHEBI:133457"/>
    </reaction>
    <physiologicalReaction direction="right-to-left" evidence="26">
        <dbReference type="Rhea" id="RHEA:50618"/>
    </physiologicalReaction>
</comment>
<keyword evidence="10" id="KW-0276">Fatty acid metabolism</keyword>
<dbReference type="GeneID" id="116958650"/>
<dbReference type="GO" id="GO:0047522">
    <property type="term" value="F:15-oxoprostaglandin 13-reductase [NAD(P)+] activity"/>
    <property type="evidence" value="ECO:0007669"/>
    <property type="project" value="UniProtKB-EC"/>
</dbReference>
<comment type="catalytic activity">
    <reaction evidence="25">
        <text>dodecanal + NADP(+) = (2E)-dodecenal + NADPH + H(+)</text>
        <dbReference type="Rhea" id="RHEA:50784"/>
        <dbReference type="ChEBI" id="CHEBI:15378"/>
        <dbReference type="ChEBI" id="CHEBI:27836"/>
        <dbReference type="ChEBI" id="CHEBI:57783"/>
        <dbReference type="ChEBI" id="CHEBI:58349"/>
        <dbReference type="ChEBI" id="CHEBI:133741"/>
    </reaction>
    <physiologicalReaction direction="right-to-left" evidence="25">
        <dbReference type="Rhea" id="RHEA:50786"/>
    </physiologicalReaction>
</comment>
<dbReference type="SUPFAM" id="SSF50129">
    <property type="entry name" value="GroES-like"/>
    <property type="match status" value="2"/>
</dbReference>
<dbReference type="SUPFAM" id="SSF51735">
    <property type="entry name" value="NAD(P)-binding Rossmann-fold domains"/>
    <property type="match status" value="1"/>
</dbReference>
<evidence type="ECO:0000259" key="35">
    <source>
        <dbReference type="SMART" id="SM00829"/>
    </source>
</evidence>
<dbReference type="InterPro" id="IPR041694">
    <property type="entry name" value="ADH_N_2"/>
</dbReference>
<evidence type="ECO:0000256" key="12">
    <source>
        <dbReference type="ARBA" id="ARBA00022990"/>
    </source>
</evidence>
<dbReference type="GO" id="GO:0032440">
    <property type="term" value="F:2-alkenal reductase [NAD(P)H] activity"/>
    <property type="evidence" value="ECO:0007669"/>
    <property type="project" value="UniProtKB-EC"/>
</dbReference>
<dbReference type="InterPro" id="IPR020843">
    <property type="entry name" value="ER"/>
</dbReference>
<evidence type="ECO:0000256" key="28">
    <source>
        <dbReference type="ARBA" id="ARBA00048387"/>
    </source>
</evidence>
<proteinExistence type="inferred from homology"/>
<dbReference type="KEGG" id="pmrn:116958650"/>
<comment type="catalytic activity">
    <reaction evidence="27">
        <text>13,14-dihydro-15-oxo-PGF2alpha + NADP(+) = 15-oxoprostaglandin F2alpha + NADPH + H(+)</text>
        <dbReference type="Rhea" id="RHEA:50588"/>
        <dbReference type="ChEBI" id="CHEBI:15378"/>
        <dbReference type="ChEBI" id="CHEBI:57783"/>
        <dbReference type="ChEBI" id="CHEBI:58349"/>
        <dbReference type="ChEBI" id="CHEBI:133374"/>
        <dbReference type="ChEBI" id="CHEBI:133409"/>
    </reaction>
    <physiologicalReaction direction="right-to-left" evidence="27">
        <dbReference type="Rhea" id="RHEA:50590"/>
    </physiologicalReaction>
</comment>
<evidence type="ECO:0000256" key="11">
    <source>
        <dbReference type="ARBA" id="ARBA00022857"/>
    </source>
</evidence>
<dbReference type="CDD" id="cd08294">
    <property type="entry name" value="leukotriene_B4_DH_like"/>
    <property type="match status" value="1"/>
</dbReference>
<reference evidence="37" key="1">
    <citation type="submission" date="2025-08" db="UniProtKB">
        <authorList>
            <consortium name="RefSeq"/>
        </authorList>
    </citation>
    <scope>IDENTIFICATION</scope>
    <source>
        <tissue evidence="37">Sperm</tissue>
    </source>
</reference>
<keyword evidence="15" id="KW-0379">Hydroxylation</keyword>
<keyword evidence="7" id="KW-0963">Cytoplasm</keyword>
<dbReference type="InterPro" id="IPR045010">
    <property type="entry name" value="MDR_fam"/>
</dbReference>
<evidence type="ECO:0000256" key="25">
    <source>
        <dbReference type="ARBA" id="ARBA00047903"/>
    </source>
</evidence>
<sequence>MVLAKVWKLKSHFVGFPKSSDFLLEEEELPAIKDGELLLEAEFLSVDPYMRPYSVMNMKEGDVMIGSQVAKVVESKVAEFHVGSFVVSHAGWRSHSISTGDSLQALPSTWPTELPRSLALGVLGMPGLTAYFGLLEICGPARGETLLVNAAAGAVGMLVGQIGKIKGCRVVGFAGSDPKVELLKELGFDSALNYRSVSSLDAALAQAAPGGYDCFFDNVGGDFLCAALPHMKHRGRVSVCGGISMYNDVTSQKLTFPQLTLIFKELKVEGFMVTRWQHRRDEGIAALAAWVKEGKLQYRETVTEGFSAMPDAFMGLLRGDNVGKAVVRA</sequence>
<evidence type="ECO:0000256" key="27">
    <source>
        <dbReference type="ARBA" id="ARBA00048290"/>
    </source>
</evidence>
<keyword evidence="8" id="KW-0644">Prostaglandin metabolism</keyword>
<dbReference type="Gene3D" id="3.40.50.720">
    <property type="entry name" value="NAD(P)-binding Rossmann-like Domain"/>
    <property type="match status" value="1"/>
</dbReference>
<evidence type="ECO:0000256" key="17">
    <source>
        <dbReference type="ARBA" id="ARBA00032255"/>
    </source>
</evidence>
<keyword evidence="13" id="KW-0560">Oxidoreductase</keyword>
<dbReference type="GO" id="GO:0005737">
    <property type="term" value="C:cytoplasm"/>
    <property type="evidence" value="ECO:0007669"/>
    <property type="project" value="UniProtKB-SubCell"/>
</dbReference>
<evidence type="ECO:0000256" key="32">
    <source>
        <dbReference type="ARBA" id="ARBA00049070"/>
    </source>
</evidence>
<dbReference type="FunFam" id="3.40.50.720:FF:000121">
    <property type="entry name" value="Prostaglandin reductase 2"/>
    <property type="match status" value="1"/>
</dbReference>
<evidence type="ECO:0000256" key="13">
    <source>
        <dbReference type="ARBA" id="ARBA00023002"/>
    </source>
</evidence>
<dbReference type="Proteomes" id="UP001318040">
    <property type="component" value="Chromosome 80"/>
</dbReference>
<keyword evidence="14" id="KW-0443">Lipid metabolism</keyword>
<dbReference type="GO" id="GO:0006693">
    <property type="term" value="P:prostaglandin metabolic process"/>
    <property type="evidence" value="ECO:0007669"/>
    <property type="project" value="UniProtKB-KW"/>
</dbReference>
<dbReference type="SMART" id="SM00829">
    <property type="entry name" value="PKS_ER"/>
    <property type="match status" value="1"/>
</dbReference>
<gene>
    <name evidence="37" type="primary">PTGR1</name>
</gene>
<evidence type="ECO:0000256" key="20">
    <source>
        <dbReference type="ARBA" id="ARBA00047461"/>
    </source>
</evidence>
<evidence type="ECO:0000313" key="37">
    <source>
        <dbReference type="RefSeq" id="XP_032837273.1"/>
    </source>
</evidence>
<protein>
    <recommendedName>
        <fullName evidence="6">Prostaglandin reductase 1</fullName>
        <ecNumber evidence="4">1.3.1.48</ecNumber>
        <ecNumber evidence="5">1.3.1.74</ecNumber>
    </recommendedName>
    <alternativeName>
        <fullName evidence="19">15-oxoprostaglandin 13-reductase</fullName>
    </alternativeName>
    <alternativeName>
        <fullName evidence="17">Dithiolethione-inducible gene 1 protein</fullName>
    </alternativeName>
    <alternativeName>
        <fullName evidence="16">Leukotriene B4 12-hydroxydehydrogenase</fullName>
    </alternativeName>
    <alternativeName>
        <fullName evidence="18">NAD(P)H-dependent alkenal/one oxidoreductase</fullName>
    </alternativeName>
</protein>
<dbReference type="Pfam" id="PF00107">
    <property type="entry name" value="ADH_zinc_N"/>
    <property type="match status" value="1"/>
</dbReference>
<feature type="domain" description="Enoyl reductase (ER)" evidence="35">
    <location>
        <begin position="15"/>
        <end position="327"/>
    </location>
</feature>
<comment type="catalytic activity">
    <reaction evidence="28">
        <text>4-hydroxynonanal + NADP(+) = (E)-4-hydroxynon-2-enal + NADPH + H(+)</text>
        <dbReference type="Rhea" id="RHEA:64736"/>
        <dbReference type="ChEBI" id="CHEBI:15378"/>
        <dbReference type="ChEBI" id="CHEBI:57783"/>
        <dbReference type="ChEBI" id="CHEBI:58349"/>
        <dbReference type="ChEBI" id="CHEBI:58968"/>
        <dbReference type="ChEBI" id="CHEBI:156112"/>
    </reaction>
    <physiologicalReaction direction="right-to-left" evidence="28">
        <dbReference type="Rhea" id="RHEA:64738"/>
    </physiologicalReaction>
</comment>
<evidence type="ECO:0000256" key="21">
    <source>
        <dbReference type="ARBA" id="ARBA00047617"/>
    </source>
</evidence>
<evidence type="ECO:0000256" key="5">
    <source>
        <dbReference type="ARBA" id="ARBA00012410"/>
    </source>
</evidence>
<comment type="subcellular location">
    <subcellularLocation>
        <location evidence="1">Cytoplasm</location>
    </subcellularLocation>
</comment>
<dbReference type="EC" id="1.3.1.48" evidence="4"/>
<name>A0AAJ7UM84_PETMA</name>
<evidence type="ECO:0000256" key="18">
    <source>
        <dbReference type="ARBA" id="ARBA00032297"/>
    </source>
</evidence>
<evidence type="ECO:0000256" key="15">
    <source>
        <dbReference type="ARBA" id="ARBA00023278"/>
    </source>
</evidence>
<evidence type="ECO:0000256" key="33">
    <source>
        <dbReference type="ARBA" id="ARBA00049179"/>
    </source>
</evidence>
<comment type="catalytic activity">
    <reaction evidence="29">
        <text>20-hydroxy-leukotriene B4 + NADP(+) = 12-oxo-20-hydroxy-leukotriene B4 + NADPH + H(+)</text>
        <dbReference type="Rhea" id="RHEA:51208"/>
        <dbReference type="ChEBI" id="CHEBI:15378"/>
        <dbReference type="ChEBI" id="CHEBI:57460"/>
        <dbReference type="ChEBI" id="CHEBI:57783"/>
        <dbReference type="ChEBI" id="CHEBI:58349"/>
        <dbReference type="ChEBI" id="CHEBI:133346"/>
    </reaction>
    <physiologicalReaction direction="left-to-right" evidence="29">
        <dbReference type="Rhea" id="RHEA:51209"/>
    </physiologicalReaction>
</comment>
<evidence type="ECO:0000256" key="3">
    <source>
        <dbReference type="ARBA" id="ARBA00011852"/>
    </source>
</evidence>
<evidence type="ECO:0000256" key="6">
    <source>
        <dbReference type="ARBA" id="ARBA00020651"/>
    </source>
</evidence>
<keyword evidence="36" id="KW-1185">Reference proteome</keyword>
<evidence type="ECO:0000256" key="9">
    <source>
        <dbReference type="ARBA" id="ARBA00022553"/>
    </source>
</evidence>
<comment type="catalytic activity">
    <reaction evidence="31">
        <text>(5S,12S)-dihydroxy-(6E,10E,12E,14Z)-eicosatetraenoate + NADP(+) = 12-oxo-(5S)-hydroxy-(6E,8E,10E,14Z)-eicosatetraenoate + NADPH + H(+)</text>
        <dbReference type="Rhea" id="RHEA:51212"/>
        <dbReference type="ChEBI" id="CHEBI:15378"/>
        <dbReference type="ChEBI" id="CHEBI:57783"/>
        <dbReference type="ChEBI" id="CHEBI:58349"/>
        <dbReference type="ChEBI" id="CHEBI:133974"/>
        <dbReference type="ChEBI" id="CHEBI:133975"/>
    </reaction>
    <physiologicalReaction direction="left-to-right" evidence="31">
        <dbReference type="Rhea" id="RHEA:51213"/>
    </physiologicalReaction>
</comment>
<comment type="catalytic activity">
    <reaction evidence="21">
        <text>decanal + NADP(+) = (2E)-decenal + NADPH + H(+)</text>
        <dbReference type="Rhea" id="RHEA:50612"/>
        <dbReference type="ChEBI" id="CHEBI:15378"/>
        <dbReference type="ChEBI" id="CHEBI:31457"/>
        <dbReference type="ChEBI" id="CHEBI:57783"/>
        <dbReference type="ChEBI" id="CHEBI:58349"/>
        <dbReference type="ChEBI" id="CHEBI:133455"/>
    </reaction>
    <physiologicalReaction direction="right-to-left" evidence="21">
        <dbReference type="Rhea" id="RHEA:50614"/>
    </physiologicalReaction>
</comment>
<accession>A0AAJ7UM84</accession>
<evidence type="ECO:0000256" key="10">
    <source>
        <dbReference type="ARBA" id="ARBA00022832"/>
    </source>
</evidence>
<evidence type="ECO:0000313" key="36">
    <source>
        <dbReference type="Proteomes" id="UP001318040"/>
    </source>
</evidence>
<evidence type="ECO:0000256" key="31">
    <source>
        <dbReference type="ARBA" id="ARBA00049068"/>
    </source>
</evidence>
<evidence type="ECO:0000256" key="8">
    <source>
        <dbReference type="ARBA" id="ARBA00022501"/>
    </source>
</evidence>
<evidence type="ECO:0000256" key="26">
    <source>
        <dbReference type="ARBA" id="ARBA00048066"/>
    </source>
</evidence>
<keyword evidence="12" id="KW-0007">Acetylation</keyword>
<comment type="catalytic activity">
    <reaction evidence="34">
        <text>hexanal + NADP(+) = (E)-hex-2-enal + NADPH + H(+)</text>
        <dbReference type="Rhea" id="RHEA:50776"/>
        <dbReference type="ChEBI" id="CHEBI:15378"/>
        <dbReference type="ChEBI" id="CHEBI:28913"/>
        <dbReference type="ChEBI" id="CHEBI:57783"/>
        <dbReference type="ChEBI" id="CHEBI:58349"/>
        <dbReference type="ChEBI" id="CHEBI:88528"/>
    </reaction>
    <physiologicalReaction direction="right-to-left" evidence="34">
        <dbReference type="Rhea" id="RHEA:50778"/>
    </physiologicalReaction>
</comment>
<dbReference type="InterPro" id="IPR036291">
    <property type="entry name" value="NAD(P)-bd_dom_sf"/>
</dbReference>
<dbReference type="RefSeq" id="XP_032837273.1">
    <property type="nucleotide sequence ID" value="XM_032981382.1"/>
</dbReference>
<evidence type="ECO:0000256" key="7">
    <source>
        <dbReference type="ARBA" id="ARBA00022490"/>
    </source>
</evidence>
<evidence type="ECO:0000256" key="23">
    <source>
        <dbReference type="ARBA" id="ARBA00047871"/>
    </source>
</evidence>